<dbReference type="EMBL" id="JAINUG010000007">
    <property type="protein sequence ID" value="KAJ8416250.1"/>
    <property type="molecule type" value="Genomic_DNA"/>
</dbReference>
<proteinExistence type="predicted"/>
<accession>A0AAD7X0Y5</accession>
<evidence type="ECO:0000313" key="2">
    <source>
        <dbReference type="Proteomes" id="UP001221898"/>
    </source>
</evidence>
<protein>
    <submittedName>
        <fullName evidence="1">Uncharacterized protein</fullName>
    </submittedName>
</protein>
<dbReference type="Proteomes" id="UP001221898">
    <property type="component" value="Unassembled WGS sequence"/>
</dbReference>
<keyword evidence="2" id="KW-1185">Reference proteome</keyword>
<name>A0AAD7X0Y5_9TELE</name>
<comment type="caution">
    <text evidence="1">The sequence shown here is derived from an EMBL/GenBank/DDBJ whole genome shotgun (WGS) entry which is preliminary data.</text>
</comment>
<organism evidence="1 2">
    <name type="scientific">Aldrovandia affinis</name>
    <dbReference type="NCBI Taxonomy" id="143900"/>
    <lineage>
        <taxon>Eukaryota</taxon>
        <taxon>Metazoa</taxon>
        <taxon>Chordata</taxon>
        <taxon>Craniata</taxon>
        <taxon>Vertebrata</taxon>
        <taxon>Euteleostomi</taxon>
        <taxon>Actinopterygii</taxon>
        <taxon>Neopterygii</taxon>
        <taxon>Teleostei</taxon>
        <taxon>Notacanthiformes</taxon>
        <taxon>Halosauridae</taxon>
        <taxon>Aldrovandia</taxon>
    </lineage>
</organism>
<evidence type="ECO:0000313" key="1">
    <source>
        <dbReference type="EMBL" id="KAJ8416250.1"/>
    </source>
</evidence>
<dbReference type="AlphaFoldDB" id="A0AAD7X0Y5"/>
<sequence>MQAVRKAKVGYFKEQFSLCGSDPKRFWKTASELRAYMESKGADVSEENLEGGLHVDLAQIIEACNFCLKDNDKDVESVMNSIVSLLLVLETEKQEVLIESLCEKLVKFRKGEHPSLRMQL</sequence>
<reference evidence="1" key="1">
    <citation type="journal article" date="2023" name="Science">
        <title>Genome structures resolve the early diversification of teleost fishes.</title>
        <authorList>
            <person name="Parey E."/>
            <person name="Louis A."/>
            <person name="Montfort J."/>
            <person name="Bouchez O."/>
            <person name="Roques C."/>
            <person name="Iampietro C."/>
            <person name="Lluch J."/>
            <person name="Castinel A."/>
            <person name="Donnadieu C."/>
            <person name="Desvignes T."/>
            <person name="Floi Bucao C."/>
            <person name="Jouanno E."/>
            <person name="Wen M."/>
            <person name="Mejri S."/>
            <person name="Dirks R."/>
            <person name="Jansen H."/>
            <person name="Henkel C."/>
            <person name="Chen W.J."/>
            <person name="Zahm M."/>
            <person name="Cabau C."/>
            <person name="Klopp C."/>
            <person name="Thompson A.W."/>
            <person name="Robinson-Rechavi M."/>
            <person name="Braasch I."/>
            <person name="Lecointre G."/>
            <person name="Bobe J."/>
            <person name="Postlethwait J.H."/>
            <person name="Berthelot C."/>
            <person name="Roest Crollius H."/>
            <person name="Guiguen Y."/>
        </authorList>
    </citation>
    <scope>NUCLEOTIDE SEQUENCE</scope>
    <source>
        <strain evidence="1">NC1722</strain>
    </source>
</reference>
<gene>
    <name evidence="1" type="ORF">AAFF_G00382720</name>
</gene>